<dbReference type="EMBL" id="CM007387">
    <property type="protein sequence ID" value="ONK63696.1"/>
    <property type="molecule type" value="Genomic_DNA"/>
</dbReference>
<keyword evidence="2" id="KW-1185">Reference proteome</keyword>
<accession>A0A5P1ECT5</accession>
<organism evidence="1 2">
    <name type="scientific">Asparagus officinalis</name>
    <name type="common">Garden asparagus</name>
    <dbReference type="NCBI Taxonomy" id="4686"/>
    <lineage>
        <taxon>Eukaryota</taxon>
        <taxon>Viridiplantae</taxon>
        <taxon>Streptophyta</taxon>
        <taxon>Embryophyta</taxon>
        <taxon>Tracheophyta</taxon>
        <taxon>Spermatophyta</taxon>
        <taxon>Magnoliopsida</taxon>
        <taxon>Liliopsida</taxon>
        <taxon>Asparagales</taxon>
        <taxon>Asparagaceae</taxon>
        <taxon>Asparagoideae</taxon>
        <taxon>Asparagus</taxon>
    </lineage>
</organism>
<dbReference type="Gramene" id="ONK63696">
    <property type="protein sequence ID" value="ONK63696"/>
    <property type="gene ID" value="A4U43_C07F17940"/>
</dbReference>
<dbReference type="AlphaFoldDB" id="A0A5P1ECT5"/>
<evidence type="ECO:0000313" key="2">
    <source>
        <dbReference type="Proteomes" id="UP000243459"/>
    </source>
</evidence>
<name>A0A5P1ECT5_ASPOF</name>
<proteinExistence type="predicted"/>
<gene>
    <name evidence="1" type="ORF">A4U43_C07F17940</name>
</gene>
<sequence length="150" mass="17196">MSREGKVRSSCLGEQGIWAQLRQFGITLDEQRSIHLKQGMGDHAARDIINSLSLCVHAVRLCVRTLSKTRDIVLLAVFQSSVLWHNNNIRFKRVSSLKKIAVSKCWEINIKVKNGRLKIILELEIRMLPCKCLAPHYRALKNCSWGYIIL</sequence>
<reference evidence="2" key="1">
    <citation type="journal article" date="2017" name="Nat. Commun.">
        <title>The asparagus genome sheds light on the origin and evolution of a young Y chromosome.</title>
        <authorList>
            <person name="Harkess A."/>
            <person name="Zhou J."/>
            <person name="Xu C."/>
            <person name="Bowers J.E."/>
            <person name="Van der Hulst R."/>
            <person name="Ayyampalayam S."/>
            <person name="Mercati F."/>
            <person name="Riccardi P."/>
            <person name="McKain M.R."/>
            <person name="Kakrana A."/>
            <person name="Tang H."/>
            <person name="Ray J."/>
            <person name="Groenendijk J."/>
            <person name="Arikit S."/>
            <person name="Mathioni S.M."/>
            <person name="Nakano M."/>
            <person name="Shan H."/>
            <person name="Telgmann-Rauber A."/>
            <person name="Kanno A."/>
            <person name="Yue Z."/>
            <person name="Chen H."/>
            <person name="Li W."/>
            <person name="Chen Y."/>
            <person name="Xu X."/>
            <person name="Zhang Y."/>
            <person name="Luo S."/>
            <person name="Chen H."/>
            <person name="Gao J."/>
            <person name="Mao Z."/>
            <person name="Pires J.C."/>
            <person name="Luo M."/>
            <person name="Kudrna D."/>
            <person name="Wing R.A."/>
            <person name="Meyers B.C."/>
            <person name="Yi K."/>
            <person name="Kong H."/>
            <person name="Lavrijsen P."/>
            <person name="Sunseri F."/>
            <person name="Falavigna A."/>
            <person name="Ye Y."/>
            <person name="Leebens-Mack J.H."/>
            <person name="Chen G."/>
        </authorList>
    </citation>
    <scope>NUCLEOTIDE SEQUENCE [LARGE SCALE GENOMIC DNA]</scope>
    <source>
        <strain evidence="2">cv. DH0086</strain>
    </source>
</reference>
<evidence type="ECO:0000313" key="1">
    <source>
        <dbReference type="EMBL" id="ONK63696.1"/>
    </source>
</evidence>
<protein>
    <submittedName>
        <fullName evidence="1">Uncharacterized protein</fullName>
    </submittedName>
</protein>
<dbReference type="Proteomes" id="UP000243459">
    <property type="component" value="Chromosome 7"/>
</dbReference>